<dbReference type="EMBL" id="RXHJ01000008">
    <property type="protein sequence ID" value="RSZ63244.1"/>
    <property type="molecule type" value="Genomic_DNA"/>
</dbReference>
<dbReference type="AlphaFoldDB" id="A0A430HYG3"/>
<dbReference type="SUPFAM" id="SSF48264">
    <property type="entry name" value="Cytochrome P450"/>
    <property type="match status" value="1"/>
</dbReference>
<dbReference type="GO" id="GO:0005506">
    <property type="term" value="F:iron ion binding"/>
    <property type="evidence" value="ECO:0007669"/>
    <property type="project" value="InterPro"/>
</dbReference>
<comment type="caution">
    <text evidence="2">The sequence shown here is derived from an EMBL/GenBank/DDBJ whole genome shotgun (WGS) entry which is preliminary data.</text>
</comment>
<dbReference type="GO" id="GO:0004497">
    <property type="term" value="F:monooxygenase activity"/>
    <property type="evidence" value="ECO:0007669"/>
    <property type="project" value="InterPro"/>
</dbReference>
<proteinExistence type="predicted"/>
<dbReference type="InterPro" id="IPR036396">
    <property type="entry name" value="Cyt_P450_sf"/>
</dbReference>
<reference evidence="2 3" key="1">
    <citation type="submission" date="2018-12" db="EMBL/GenBank/DDBJ databases">
        <title>YIM 101343 draft genome.</title>
        <authorList>
            <person name="Chen X."/>
        </authorList>
    </citation>
    <scope>NUCLEOTIDE SEQUENCE [LARGE SCALE GENOMIC DNA]</scope>
    <source>
        <strain evidence="2 3">YIM 101343</strain>
    </source>
</reference>
<dbReference type="GO" id="GO:0020037">
    <property type="term" value="F:heme binding"/>
    <property type="evidence" value="ECO:0007669"/>
    <property type="project" value="InterPro"/>
</dbReference>
<dbReference type="Gene3D" id="1.10.630.10">
    <property type="entry name" value="Cytochrome P450"/>
    <property type="match status" value="1"/>
</dbReference>
<evidence type="ECO:0000313" key="2">
    <source>
        <dbReference type="EMBL" id="RSZ63244.1"/>
    </source>
</evidence>
<evidence type="ECO:0008006" key="4">
    <source>
        <dbReference type="Google" id="ProtNLM"/>
    </source>
</evidence>
<name>A0A430HYG3_9CORY</name>
<protein>
    <recommendedName>
        <fullName evidence="4">Cytochrome P450</fullName>
    </recommendedName>
</protein>
<keyword evidence="3" id="KW-1185">Reference proteome</keyword>
<organism evidence="2 3">
    <name type="scientific">Corynebacterium hylobatis</name>
    <dbReference type="NCBI Taxonomy" id="1859290"/>
    <lineage>
        <taxon>Bacteria</taxon>
        <taxon>Bacillati</taxon>
        <taxon>Actinomycetota</taxon>
        <taxon>Actinomycetes</taxon>
        <taxon>Mycobacteriales</taxon>
        <taxon>Corynebacteriaceae</taxon>
        <taxon>Corynebacterium</taxon>
    </lineage>
</organism>
<accession>A0A430HYG3</accession>
<dbReference type="OrthoDB" id="7376058at2"/>
<dbReference type="GO" id="GO:0016705">
    <property type="term" value="F:oxidoreductase activity, acting on paired donors, with incorporation or reduction of molecular oxygen"/>
    <property type="evidence" value="ECO:0007669"/>
    <property type="project" value="InterPro"/>
</dbReference>
<feature type="compositionally biased region" description="Polar residues" evidence="1">
    <location>
        <begin position="61"/>
        <end position="80"/>
    </location>
</feature>
<evidence type="ECO:0000313" key="3">
    <source>
        <dbReference type="Proteomes" id="UP000274907"/>
    </source>
</evidence>
<gene>
    <name evidence="2" type="ORF">EAH68_08280</name>
</gene>
<feature type="region of interest" description="Disordered" evidence="1">
    <location>
        <begin position="58"/>
        <end position="80"/>
    </location>
</feature>
<sequence>MDKVAEYGPIFRFRLPGTEMVMVASQELVHELYDESRFDKKVHGALQGVRDFAGDGLFTATPRSRNQIRNSTQSSSVDRG</sequence>
<evidence type="ECO:0000256" key="1">
    <source>
        <dbReference type="SAM" id="MobiDB-lite"/>
    </source>
</evidence>
<dbReference type="Proteomes" id="UP000274907">
    <property type="component" value="Unassembled WGS sequence"/>
</dbReference>